<feature type="domain" description="Sialidase" evidence="5">
    <location>
        <begin position="69"/>
        <end position="335"/>
    </location>
</feature>
<dbReference type="Pfam" id="PF13088">
    <property type="entry name" value="BNR_2"/>
    <property type="match status" value="1"/>
</dbReference>
<evidence type="ECO:0000256" key="2">
    <source>
        <dbReference type="ARBA" id="ARBA00009348"/>
    </source>
</evidence>
<sequence length="369" mass="41096">MKSFNYVFCILAMCSLYILGACDNKLGENIPDDYWDHGKEELVTPYLFQKGYKGYACYRIPALVRTKEGTLLAFAEARKNSCADDGDIDMVLKRSFDNGKTWTDMEVIWDAGEHTAGNPAPVVDEITGEIHLLMCKNNDQVLVTRSADDGKSWSAPKDITASVKRSGWTWYATGPVHGIQLKKGPHAGRLVIPCDHTGNAHSIYSDDHGETWKLGGIPSHPVFKPNECTVAELSNGDLLLNMRCPNSDKRRLLSHSTDGGLSWSRPETHETLIDPVCQGSMLTFEDGQGRNFLLFANAAHETRRRNMTLRMSFDDGKTYPKDKLIYGEFAAYSDMALIDQDQLAMLYERGASDANEGIAFEIIPLADLK</sequence>
<dbReference type="AlphaFoldDB" id="A0A4U0NYP1"/>
<protein>
    <recommendedName>
        <fullName evidence="3">exo-alpha-sialidase</fullName>
        <ecNumber evidence="3">3.2.1.18</ecNumber>
    </recommendedName>
</protein>
<evidence type="ECO:0000313" key="6">
    <source>
        <dbReference type="EMBL" id="TJZ59913.1"/>
    </source>
</evidence>
<gene>
    <name evidence="6" type="ORF">FAZ15_13555</name>
</gene>
<dbReference type="GO" id="GO:0016020">
    <property type="term" value="C:membrane"/>
    <property type="evidence" value="ECO:0007669"/>
    <property type="project" value="TreeGrafter"/>
</dbReference>
<feature type="chain" id="PRO_5020925202" description="exo-alpha-sialidase" evidence="4">
    <location>
        <begin position="21"/>
        <end position="369"/>
    </location>
</feature>
<dbReference type="SUPFAM" id="SSF50939">
    <property type="entry name" value="Sialidases"/>
    <property type="match status" value="1"/>
</dbReference>
<dbReference type="GO" id="GO:0004308">
    <property type="term" value="F:exo-alpha-sialidase activity"/>
    <property type="evidence" value="ECO:0007669"/>
    <property type="project" value="UniProtKB-EC"/>
</dbReference>
<evidence type="ECO:0000256" key="4">
    <source>
        <dbReference type="SAM" id="SignalP"/>
    </source>
</evidence>
<dbReference type="EC" id="3.2.1.18" evidence="3"/>
<dbReference type="OrthoDB" id="7294637at2"/>
<evidence type="ECO:0000259" key="5">
    <source>
        <dbReference type="Pfam" id="PF13088"/>
    </source>
</evidence>
<dbReference type="InterPro" id="IPR011040">
    <property type="entry name" value="Sialidase"/>
</dbReference>
<dbReference type="CDD" id="cd15482">
    <property type="entry name" value="Sialidase_non-viral"/>
    <property type="match status" value="1"/>
</dbReference>
<dbReference type="Proteomes" id="UP000306808">
    <property type="component" value="Unassembled WGS sequence"/>
</dbReference>
<comment type="caution">
    <text evidence="6">The sequence shown here is derived from an EMBL/GenBank/DDBJ whole genome shotgun (WGS) entry which is preliminary data.</text>
</comment>
<organism evidence="6 7">
    <name type="scientific">Sphingobacterium olei</name>
    <dbReference type="NCBI Taxonomy" id="2571155"/>
    <lineage>
        <taxon>Bacteria</taxon>
        <taxon>Pseudomonadati</taxon>
        <taxon>Bacteroidota</taxon>
        <taxon>Sphingobacteriia</taxon>
        <taxon>Sphingobacteriales</taxon>
        <taxon>Sphingobacteriaceae</taxon>
        <taxon>Sphingobacterium</taxon>
    </lineage>
</organism>
<dbReference type="GO" id="GO:0006689">
    <property type="term" value="P:ganglioside catabolic process"/>
    <property type="evidence" value="ECO:0007669"/>
    <property type="project" value="TreeGrafter"/>
</dbReference>
<keyword evidence="7" id="KW-1185">Reference proteome</keyword>
<evidence type="ECO:0000256" key="3">
    <source>
        <dbReference type="ARBA" id="ARBA00012733"/>
    </source>
</evidence>
<dbReference type="GO" id="GO:0005737">
    <property type="term" value="C:cytoplasm"/>
    <property type="evidence" value="ECO:0007669"/>
    <property type="project" value="TreeGrafter"/>
</dbReference>
<feature type="signal peptide" evidence="4">
    <location>
        <begin position="1"/>
        <end position="20"/>
    </location>
</feature>
<keyword evidence="4" id="KW-0732">Signal</keyword>
<dbReference type="PANTHER" id="PTHR10628:SF30">
    <property type="entry name" value="EXO-ALPHA-SIALIDASE"/>
    <property type="match status" value="1"/>
</dbReference>
<dbReference type="InterPro" id="IPR026856">
    <property type="entry name" value="Sialidase_fam"/>
</dbReference>
<dbReference type="EMBL" id="SUME01000005">
    <property type="protein sequence ID" value="TJZ59913.1"/>
    <property type="molecule type" value="Genomic_DNA"/>
</dbReference>
<evidence type="ECO:0000313" key="7">
    <source>
        <dbReference type="Proteomes" id="UP000306808"/>
    </source>
</evidence>
<dbReference type="PANTHER" id="PTHR10628">
    <property type="entry name" value="SIALIDASE"/>
    <property type="match status" value="1"/>
</dbReference>
<comment type="similarity">
    <text evidence="2">Belongs to the glycosyl hydrolase 33 family.</text>
</comment>
<comment type="catalytic activity">
    <reaction evidence="1">
        <text>Hydrolysis of alpha-(2-&gt;3)-, alpha-(2-&gt;6)-, alpha-(2-&gt;8)- glycosidic linkages of terminal sialic acid residues in oligosaccharides, glycoproteins, glycolipids, colominic acid and synthetic substrates.</text>
        <dbReference type="EC" id="3.2.1.18"/>
    </reaction>
</comment>
<evidence type="ECO:0000256" key="1">
    <source>
        <dbReference type="ARBA" id="ARBA00000427"/>
    </source>
</evidence>
<accession>A0A4U0NYP1</accession>
<dbReference type="InterPro" id="IPR036278">
    <property type="entry name" value="Sialidase_sf"/>
</dbReference>
<dbReference type="Gene3D" id="2.120.10.10">
    <property type="match status" value="1"/>
</dbReference>
<dbReference type="GO" id="GO:0009313">
    <property type="term" value="P:oligosaccharide catabolic process"/>
    <property type="evidence" value="ECO:0007669"/>
    <property type="project" value="TreeGrafter"/>
</dbReference>
<proteinExistence type="inferred from homology"/>
<name>A0A4U0NYP1_9SPHI</name>
<reference evidence="6 7" key="1">
    <citation type="submission" date="2019-04" db="EMBL/GenBank/DDBJ databases">
        <title>Sphingobacterium olei sp. nov., isolated from oil-contaminated soil.</title>
        <authorList>
            <person name="Liu B."/>
        </authorList>
    </citation>
    <scope>NUCLEOTIDE SEQUENCE [LARGE SCALE GENOMIC DNA]</scope>
    <source>
        <strain evidence="6 7">HAL-9</strain>
    </source>
</reference>
<dbReference type="PROSITE" id="PS51257">
    <property type="entry name" value="PROKAR_LIPOPROTEIN"/>
    <property type="match status" value="1"/>
</dbReference>